<evidence type="ECO:0000313" key="5">
    <source>
        <dbReference type="Proteomes" id="UP000541444"/>
    </source>
</evidence>
<reference evidence="4 5" key="1">
    <citation type="journal article" date="2020" name="IScience">
        <title>Genome Sequencing of the Endangered Kingdonia uniflora (Circaeasteraceae, Ranunculales) Reveals Potential Mechanisms of Evolutionary Specialization.</title>
        <authorList>
            <person name="Sun Y."/>
            <person name="Deng T."/>
            <person name="Zhang A."/>
            <person name="Moore M.J."/>
            <person name="Landis J.B."/>
            <person name="Lin N."/>
            <person name="Zhang H."/>
            <person name="Zhang X."/>
            <person name="Huang J."/>
            <person name="Zhang X."/>
            <person name="Sun H."/>
            <person name="Wang H."/>
        </authorList>
    </citation>
    <scope>NUCLEOTIDE SEQUENCE [LARGE SCALE GENOMIC DNA]</scope>
    <source>
        <strain evidence="4">TB1705</strain>
        <tissue evidence="4">Leaf</tissue>
    </source>
</reference>
<dbReference type="InterPro" id="IPR000504">
    <property type="entry name" value="RRM_dom"/>
</dbReference>
<keyword evidence="1 2" id="KW-0694">RNA-binding</keyword>
<dbReference type="PROSITE" id="PS50102">
    <property type="entry name" value="RRM"/>
    <property type="match status" value="1"/>
</dbReference>
<proteinExistence type="predicted"/>
<dbReference type="AlphaFoldDB" id="A0A7J7P253"/>
<feature type="domain" description="RRM" evidence="3">
    <location>
        <begin position="29"/>
        <end position="111"/>
    </location>
</feature>
<name>A0A7J7P253_9MAGN</name>
<evidence type="ECO:0000256" key="2">
    <source>
        <dbReference type="PROSITE-ProRule" id="PRU00176"/>
    </source>
</evidence>
<organism evidence="4 5">
    <name type="scientific">Kingdonia uniflora</name>
    <dbReference type="NCBI Taxonomy" id="39325"/>
    <lineage>
        <taxon>Eukaryota</taxon>
        <taxon>Viridiplantae</taxon>
        <taxon>Streptophyta</taxon>
        <taxon>Embryophyta</taxon>
        <taxon>Tracheophyta</taxon>
        <taxon>Spermatophyta</taxon>
        <taxon>Magnoliopsida</taxon>
        <taxon>Ranunculales</taxon>
        <taxon>Circaeasteraceae</taxon>
        <taxon>Kingdonia</taxon>
    </lineage>
</organism>
<dbReference type="Proteomes" id="UP000541444">
    <property type="component" value="Unassembled WGS sequence"/>
</dbReference>
<comment type="caution">
    <text evidence="4">The sequence shown here is derived from an EMBL/GenBank/DDBJ whole genome shotgun (WGS) entry which is preliminary data.</text>
</comment>
<evidence type="ECO:0000313" key="4">
    <source>
        <dbReference type="EMBL" id="KAF6173511.1"/>
    </source>
</evidence>
<dbReference type="PANTHER" id="PTHR48029:SF1">
    <property type="entry name" value="NUCLEOLAR PROTEIN 8"/>
    <property type="match status" value="1"/>
</dbReference>
<protein>
    <recommendedName>
        <fullName evidence="3">RRM domain-containing protein</fullName>
    </recommendedName>
</protein>
<evidence type="ECO:0000256" key="1">
    <source>
        <dbReference type="ARBA" id="ARBA00022884"/>
    </source>
</evidence>
<accession>A0A7J7P253</accession>
<dbReference type="GO" id="GO:0003723">
    <property type="term" value="F:RNA binding"/>
    <property type="evidence" value="ECO:0007669"/>
    <property type="project" value="UniProtKB-UniRule"/>
</dbReference>
<gene>
    <name evidence="4" type="ORF">GIB67_022921</name>
</gene>
<dbReference type="SUPFAM" id="SSF54928">
    <property type="entry name" value="RNA-binding domain, RBD"/>
    <property type="match status" value="1"/>
</dbReference>
<dbReference type="InterPro" id="IPR012677">
    <property type="entry name" value="Nucleotide-bd_a/b_plait_sf"/>
</dbReference>
<dbReference type="PANTHER" id="PTHR48029">
    <property type="entry name" value="NUCLEOLAR PROTEIN 8"/>
    <property type="match status" value="1"/>
</dbReference>
<dbReference type="Pfam" id="PF00076">
    <property type="entry name" value="RRM_1"/>
    <property type="match status" value="1"/>
</dbReference>
<dbReference type="Gene3D" id="3.30.70.330">
    <property type="match status" value="1"/>
</dbReference>
<dbReference type="EMBL" id="JACGCM010000339">
    <property type="protein sequence ID" value="KAF6173511.1"/>
    <property type="molecule type" value="Genomic_DNA"/>
</dbReference>
<keyword evidence="5" id="KW-1185">Reference proteome</keyword>
<sequence length="130" mass="15033">MRLTPRLRLRLRLRLRIFKPCAHNMEPYLVVVVAPLKCRLVRAQQANYIRGAARSLREIWRARVVTDRMSGYSKGFGFVRYVTLEDAAEGIKGMDGKFLDGWVIFAEYARPRVQQPSDNFGAAPPLPRHY</sequence>
<dbReference type="InterPro" id="IPR035979">
    <property type="entry name" value="RBD_domain_sf"/>
</dbReference>
<dbReference type="OrthoDB" id="439808at2759"/>
<evidence type="ECO:0000259" key="3">
    <source>
        <dbReference type="PROSITE" id="PS50102"/>
    </source>
</evidence>